<dbReference type="Gene3D" id="1.20.1260.10">
    <property type="match status" value="1"/>
</dbReference>
<protein>
    <submittedName>
        <fullName evidence="2">Uncharacterized conserved protein, DUF305 family</fullName>
    </submittedName>
</protein>
<dbReference type="STRING" id="137265.SAMN05421684_7390"/>
<dbReference type="InterPro" id="IPR012347">
    <property type="entry name" value="Ferritin-like"/>
</dbReference>
<sequence>MLVATAVAVPLTVATTSSRPATPAVAGPAPTASAAAYLGATDIAYLQLMIPMDVGAVRLAALAQDPALAAVVADHPAELARMRALLRAAGLPDGDLHDGHELPGLFSERQIDEVAALSPPARDARVADLLREHLTQGERVSASAAEVAEDPAVRALAVELGAARTSELARLKPGLGSG</sequence>
<evidence type="ECO:0000313" key="3">
    <source>
        <dbReference type="Proteomes" id="UP000199632"/>
    </source>
</evidence>
<gene>
    <name evidence="2" type="ORF">SAMN05421684_7390</name>
</gene>
<dbReference type="AlphaFoldDB" id="A0A1H3UKD7"/>
<dbReference type="InterPro" id="IPR005183">
    <property type="entry name" value="DUF305_CopM-like"/>
</dbReference>
<accession>A0A1H3UKD7</accession>
<feature type="domain" description="DUF305" evidence="1">
    <location>
        <begin position="42"/>
        <end position="172"/>
    </location>
</feature>
<organism evidence="2 3">
    <name type="scientific">Asanoa ishikariensis</name>
    <dbReference type="NCBI Taxonomy" id="137265"/>
    <lineage>
        <taxon>Bacteria</taxon>
        <taxon>Bacillati</taxon>
        <taxon>Actinomycetota</taxon>
        <taxon>Actinomycetes</taxon>
        <taxon>Micromonosporales</taxon>
        <taxon>Micromonosporaceae</taxon>
        <taxon>Asanoa</taxon>
    </lineage>
</organism>
<reference evidence="3" key="1">
    <citation type="submission" date="2016-10" db="EMBL/GenBank/DDBJ databases">
        <authorList>
            <person name="Varghese N."/>
            <person name="Submissions S."/>
        </authorList>
    </citation>
    <scope>NUCLEOTIDE SEQUENCE [LARGE SCALE GENOMIC DNA]</scope>
    <source>
        <strain evidence="3">DSM 44718</strain>
    </source>
</reference>
<proteinExistence type="predicted"/>
<keyword evidence="3" id="KW-1185">Reference proteome</keyword>
<dbReference type="Pfam" id="PF03713">
    <property type="entry name" value="DUF305"/>
    <property type="match status" value="1"/>
</dbReference>
<name>A0A1H3UKD7_9ACTN</name>
<evidence type="ECO:0000313" key="2">
    <source>
        <dbReference type="EMBL" id="SDZ62149.1"/>
    </source>
</evidence>
<dbReference type="EMBL" id="FNQB01000004">
    <property type="protein sequence ID" value="SDZ62149.1"/>
    <property type="molecule type" value="Genomic_DNA"/>
</dbReference>
<dbReference type="Proteomes" id="UP000199632">
    <property type="component" value="Unassembled WGS sequence"/>
</dbReference>
<evidence type="ECO:0000259" key="1">
    <source>
        <dbReference type="Pfam" id="PF03713"/>
    </source>
</evidence>